<keyword evidence="4" id="KW-1185">Reference proteome</keyword>
<reference evidence="4" key="1">
    <citation type="journal article" date="2019" name="Int. J. Syst. Evol. Microbiol.">
        <title>The Global Catalogue of Microorganisms (GCM) 10K type strain sequencing project: providing services to taxonomists for standard genome sequencing and annotation.</title>
        <authorList>
            <consortium name="The Broad Institute Genomics Platform"/>
            <consortium name="The Broad Institute Genome Sequencing Center for Infectious Disease"/>
            <person name="Wu L."/>
            <person name="Ma J."/>
        </authorList>
    </citation>
    <scope>NUCLEOTIDE SEQUENCE [LARGE SCALE GENOMIC DNA]</scope>
    <source>
        <strain evidence="4">CGMCC 1.12931</strain>
    </source>
</reference>
<gene>
    <name evidence="3" type="ORF">GCM10010832_04770</name>
</gene>
<keyword evidence="1" id="KW-0812">Transmembrane</keyword>
<evidence type="ECO:0000313" key="4">
    <source>
        <dbReference type="Proteomes" id="UP000599179"/>
    </source>
</evidence>
<dbReference type="CDD" id="cd06577">
    <property type="entry name" value="PASTA_pknB"/>
    <property type="match status" value="2"/>
</dbReference>
<dbReference type="InterPro" id="IPR005543">
    <property type="entry name" value="PASTA_dom"/>
</dbReference>
<comment type="caution">
    <text evidence="3">The sequence shown here is derived from an EMBL/GenBank/DDBJ whole genome shotgun (WGS) entry which is preliminary data.</text>
</comment>
<protein>
    <submittedName>
        <fullName evidence="3">PASTA domain-containing protein</fullName>
    </submittedName>
</protein>
<feature type="domain" description="PASTA" evidence="2">
    <location>
        <begin position="40"/>
        <end position="108"/>
    </location>
</feature>
<name>A0ABQ1SCT4_9FLAO</name>
<dbReference type="SMART" id="SM00740">
    <property type="entry name" value="PASTA"/>
    <property type="match status" value="2"/>
</dbReference>
<dbReference type="EMBL" id="BMGM01000002">
    <property type="protein sequence ID" value="GGE27084.1"/>
    <property type="molecule type" value="Genomic_DNA"/>
</dbReference>
<dbReference type="PROSITE" id="PS51178">
    <property type="entry name" value="PASTA"/>
    <property type="match status" value="1"/>
</dbReference>
<evidence type="ECO:0000313" key="3">
    <source>
        <dbReference type="EMBL" id="GGE27084.1"/>
    </source>
</evidence>
<sequence length="210" mass="23974">MQFFRFIFSKIFLKQLLIAVVLIIILVFAALYWLKFSTNHGEYITVPNLEKLELDIAKKKLDEMNLRYEIIDSSSYNPDYPAFSVIEQIPNQGTYVKNNRKIYLSLNPSSFPKIEIPKNVTGKSLRQVKPTLLSLGFKIGEIKEEPNIADVVMYMIHENDTIKEGDVLKKTSTIDLIVGDGKLKYGQSIPKDSLPEVKDVLQINTSSENN</sequence>
<feature type="transmembrane region" description="Helical" evidence="1">
    <location>
        <begin position="12"/>
        <end position="34"/>
    </location>
</feature>
<dbReference type="Gene3D" id="3.30.10.20">
    <property type="match status" value="2"/>
</dbReference>
<organism evidence="3 4">
    <name type="scientific">Psychroflexus planctonicus</name>
    <dbReference type="NCBI Taxonomy" id="1526575"/>
    <lineage>
        <taxon>Bacteria</taxon>
        <taxon>Pseudomonadati</taxon>
        <taxon>Bacteroidota</taxon>
        <taxon>Flavobacteriia</taxon>
        <taxon>Flavobacteriales</taxon>
        <taxon>Flavobacteriaceae</taxon>
        <taxon>Psychroflexus</taxon>
    </lineage>
</organism>
<proteinExistence type="predicted"/>
<dbReference type="RefSeq" id="WP_188457490.1">
    <property type="nucleotide sequence ID" value="NZ_BMGM01000002.1"/>
</dbReference>
<evidence type="ECO:0000256" key="1">
    <source>
        <dbReference type="SAM" id="Phobius"/>
    </source>
</evidence>
<evidence type="ECO:0000259" key="2">
    <source>
        <dbReference type="PROSITE" id="PS51178"/>
    </source>
</evidence>
<dbReference type="Pfam" id="PF03793">
    <property type="entry name" value="PASTA"/>
    <property type="match status" value="1"/>
</dbReference>
<keyword evidence="1" id="KW-1133">Transmembrane helix</keyword>
<accession>A0ABQ1SCT4</accession>
<keyword evidence="1" id="KW-0472">Membrane</keyword>
<dbReference type="Proteomes" id="UP000599179">
    <property type="component" value="Unassembled WGS sequence"/>
</dbReference>